<keyword evidence="3" id="KW-1185">Reference proteome</keyword>
<organism evidence="2 3">
    <name type="scientific">Mesorhizobium ventifaucium</name>
    <dbReference type="NCBI Taxonomy" id="666020"/>
    <lineage>
        <taxon>Bacteria</taxon>
        <taxon>Pseudomonadati</taxon>
        <taxon>Pseudomonadota</taxon>
        <taxon>Alphaproteobacteria</taxon>
        <taxon>Hyphomicrobiales</taxon>
        <taxon>Phyllobacteriaceae</taxon>
        <taxon>Mesorhizobium</taxon>
    </lineage>
</organism>
<dbReference type="EMBL" id="CAKXZS010000018">
    <property type="protein sequence ID" value="CAH2400510.1"/>
    <property type="molecule type" value="Genomic_DNA"/>
</dbReference>
<gene>
    <name evidence="2" type="ORF">MES4922_250009</name>
</gene>
<proteinExistence type="predicted"/>
<dbReference type="Proteomes" id="UP001152604">
    <property type="component" value="Unassembled WGS sequence"/>
</dbReference>
<evidence type="ECO:0000256" key="1">
    <source>
        <dbReference type="SAM" id="MobiDB-lite"/>
    </source>
</evidence>
<feature type="region of interest" description="Disordered" evidence="1">
    <location>
        <begin position="1"/>
        <end position="24"/>
    </location>
</feature>
<name>A0ABM9DWB9_9HYPH</name>
<accession>A0ABM9DWB9</accession>
<evidence type="ECO:0000313" key="2">
    <source>
        <dbReference type="EMBL" id="CAH2400510.1"/>
    </source>
</evidence>
<evidence type="ECO:0000313" key="3">
    <source>
        <dbReference type="Proteomes" id="UP001152604"/>
    </source>
</evidence>
<protein>
    <submittedName>
        <fullName evidence="2">Uncharacterized protein</fullName>
    </submittedName>
</protein>
<comment type="caution">
    <text evidence="2">The sequence shown here is derived from an EMBL/GenBank/DDBJ whole genome shotgun (WGS) entry which is preliminary data.</text>
</comment>
<reference evidence="2" key="1">
    <citation type="submission" date="2022-03" db="EMBL/GenBank/DDBJ databases">
        <authorList>
            <person name="Brunel B."/>
        </authorList>
    </citation>
    <scope>NUCLEOTIDE SEQUENCE</scope>
    <source>
        <strain evidence="2">STM4922sample</strain>
    </source>
</reference>
<sequence length="137" mass="14810">MVGEKVQADTSDIESESPPKGGQKVRLKTLADLDRRTTAARVVFELRDSLASDLGGKANLSVMKLELIDNVACLGAMLKDAAANYLEGKPIDINEFMSLTNAQRRLLADLGLERRALKDITPTLRDYAATQYAGAAS</sequence>